<dbReference type="InterPro" id="IPR013126">
    <property type="entry name" value="Hsp_70_fam"/>
</dbReference>
<keyword evidence="2" id="KW-0067">ATP-binding</keyword>
<dbReference type="GO" id="GO:0005524">
    <property type="term" value="F:ATP binding"/>
    <property type="evidence" value="ECO:0007669"/>
    <property type="project" value="UniProtKB-KW"/>
</dbReference>
<protein>
    <recommendedName>
        <fullName evidence="5">Actin-like ATPase domain-containing protein</fullName>
    </recommendedName>
</protein>
<sequence length="614" mass="68970">MATLSDLSGLLHAIEDSIIVGIDFGTTYSGVAWTDSGDCENIRIVSNWSTSMRNCSHTEKVPTALRHDENGNVTGWGYGVPPRSQSVRWFKLLLLEEKDVPKHVRCSTQFRAAREYQFDHKLDPVDMAASFLKHLWEHSLNLITRELGKELVDKSRFHIVITVPAMWPLYAHGRMRQAAQKAGLLAEHQGRETRLNLLSEPEAAALAIVSRLYKKSTVGDTLVVCDAGGGTADLISYVIESVVPFEVKECVKGAGDLCGGVFLDEEFLKLVERKVGRVIFGKFNHHVKRKFLNDNWEHSIKPQFNGKQATWTVEDLPAVCQAPGRGQKRIRELEFSSSDISSVFDSDVSKIEELVMQQLAAIQAKYQKPAKYVVLVGGFGRSPYLHDRLREAVPTSTEIHQPTGHGPWTAICQGAVMYGRTIRNLLRPPPVAVKARVARASYGWRVKVPWDGTKHLARDRSLQKHTLKWQAKKQMEWCVVEVPDNARPIPQEKLLMALQGQDLNETTTFKKGYFKTFDFSLGEGKSDSQSEAFLLTTAKPPPTRHDASVKSLCTVSWNEPISINNLPIEINQEETLYHILRYQIEMTCAGGIAEFAVIYQGKRVASHSVQVEYH</sequence>
<evidence type="ECO:0000256" key="2">
    <source>
        <dbReference type="ARBA" id="ARBA00022840"/>
    </source>
</evidence>
<organism evidence="3 4">
    <name type="scientific">Purpureocillium lilacinum</name>
    <name type="common">Paecilomyces lilacinus</name>
    <dbReference type="NCBI Taxonomy" id="33203"/>
    <lineage>
        <taxon>Eukaryota</taxon>
        <taxon>Fungi</taxon>
        <taxon>Dikarya</taxon>
        <taxon>Ascomycota</taxon>
        <taxon>Pezizomycotina</taxon>
        <taxon>Sordariomycetes</taxon>
        <taxon>Hypocreomycetidae</taxon>
        <taxon>Hypocreales</taxon>
        <taxon>Ophiocordycipitaceae</taxon>
        <taxon>Purpureocillium</taxon>
    </lineage>
</organism>
<evidence type="ECO:0000313" key="3">
    <source>
        <dbReference type="EMBL" id="PWI74212.1"/>
    </source>
</evidence>
<dbReference type="Proteomes" id="UP000245956">
    <property type="component" value="Unassembled WGS sequence"/>
</dbReference>
<comment type="caution">
    <text evidence="3">The sequence shown here is derived from an EMBL/GenBank/DDBJ whole genome shotgun (WGS) entry which is preliminary data.</text>
</comment>
<dbReference type="Gene3D" id="3.30.420.40">
    <property type="match status" value="2"/>
</dbReference>
<dbReference type="Pfam" id="PF00012">
    <property type="entry name" value="HSP70"/>
    <property type="match status" value="1"/>
</dbReference>
<accession>A0A2U3EIA8</accession>
<proteinExistence type="predicted"/>
<dbReference type="AlphaFoldDB" id="A0A2U3EIA8"/>
<keyword evidence="1" id="KW-0547">Nucleotide-binding</keyword>
<dbReference type="SUPFAM" id="SSF53067">
    <property type="entry name" value="Actin-like ATPase domain"/>
    <property type="match status" value="2"/>
</dbReference>
<dbReference type="EMBL" id="LCWV01000003">
    <property type="protein sequence ID" value="PWI74212.1"/>
    <property type="molecule type" value="Genomic_DNA"/>
</dbReference>
<evidence type="ECO:0000256" key="1">
    <source>
        <dbReference type="ARBA" id="ARBA00022741"/>
    </source>
</evidence>
<name>A0A2U3EIA8_PURLI</name>
<gene>
    <name evidence="3" type="ORF">PCL_07526</name>
</gene>
<evidence type="ECO:0000313" key="4">
    <source>
        <dbReference type="Proteomes" id="UP000245956"/>
    </source>
</evidence>
<evidence type="ECO:0008006" key="5">
    <source>
        <dbReference type="Google" id="ProtNLM"/>
    </source>
</evidence>
<dbReference type="Gene3D" id="3.90.640.10">
    <property type="entry name" value="Actin, Chain A, domain 4"/>
    <property type="match status" value="1"/>
</dbReference>
<dbReference type="PRINTS" id="PR00301">
    <property type="entry name" value="HEATSHOCK70"/>
</dbReference>
<dbReference type="InterPro" id="IPR043129">
    <property type="entry name" value="ATPase_NBD"/>
</dbReference>
<dbReference type="GO" id="GO:0140662">
    <property type="term" value="F:ATP-dependent protein folding chaperone"/>
    <property type="evidence" value="ECO:0007669"/>
    <property type="project" value="InterPro"/>
</dbReference>
<dbReference type="CDD" id="cd10170">
    <property type="entry name" value="ASKHA_NBD_HSP70"/>
    <property type="match status" value="1"/>
</dbReference>
<reference evidence="3 4" key="1">
    <citation type="journal article" date="2016" name="Front. Microbiol.">
        <title>Genome and transcriptome sequences reveal the specific parasitism of the nematophagous Purpureocillium lilacinum 36-1.</title>
        <authorList>
            <person name="Xie J."/>
            <person name="Li S."/>
            <person name="Mo C."/>
            <person name="Xiao X."/>
            <person name="Peng D."/>
            <person name="Wang G."/>
            <person name="Xiao Y."/>
        </authorList>
    </citation>
    <scope>NUCLEOTIDE SEQUENCE [LARGE SCALE GENOMIC DNA]</scope>
    <source>
        <strain evidence="3 4">36-1</strain>
    </source>
</reference>
<dbReference type="PANTHER" id="PTHR14187">
    <property type="entry name" value="ALPHA KINASE/ELONGATION FACTOR 2 KINASE"/>
    <property type="match status" value="1"/>
</dbReference>
<dbReference type="PANTHER" id="PTHR14187:SF5">
    <property type="entry name" value="HEAT SHOCK 70 KDA PROTEIN 12A"/>
    <property type="match status" value="1"/>
</dbReference>